<gene>
    <name evidence="4" type="ORF">C095_09765</name>
</gene>
<name>A0A017H873_9FUSO</name>
<protein>
    <submittedName>
        <fullName evidence="4">Uncharacterized protein</fullName>
    </submittedName>
</protein>
<feature type="transmembrane region" description="Helical" evidence="3">
    <location>
        <begin position="137"/>
        <end position="158"/>
    </location>
</feature>
<dbReference type="GeneID" id="75075063"/>
<keyword evidence="3" id="KW-1133">Transmembrane helix</keyword>
<evidence type="ECO:0000256" key="1">
    <source>
        <dbReference type="SAM" id="Coils"/>
    </source>
</evidence>
<feature type="coiled-coil region" evidence="1">
    <location>
        <begin position="178"/>
        <end position="217"/>
    </location>
</feature>
<dbReference type="Proteomes" id="UP000031184">
    <property type="component" value="Unassembled WGS sequence"/>
</dbReference>
<feature type="compositionally biased region" description="Acidic residues" evidence="2">
    <location>
        <begin position="231"/>
        <end position="270"/>
    </location>
</feature>
<dbReference type="EMBL" id="AUZI01000023">
    <property type="protein sequence ID" value="KID48552.1"/>
    <property type="molecule type" value="Genomic_DNA"/>
</dbReference>
<dbReference type="AlphaFoldDB" id="A0A017H873"/>
<keyword evidence="3" id="KW-0812">Transmembrane</keyword>
<feature type="region of interest" description="Disordered" evidence="2">
    <location>
        <begin position="230"/>
        <end position="270"/>
    </location>
</feature>
<evidence type="ECO:0000313" key="5">
    <source>
        <dbReference type="Proteomes" id="UP000031184"/>
    </source>
</evidence>
<dbReference type="OrthoDB" id="9959561at2"/>
<feature type="transmembrane region" description="Helical" evidence="3">
    <location>
        <begin position="71"/>
        <end position="92"/>
    </location>
</feature>
<reference evidence="4 5" key="1">
    <citation type="submission" date="2013-08" db="EMBL/GenBank/DDBJ databases">
        <title>An opportunistic ruminal bacterium that causes liver abscesses in cattle.</title>
        <authorList>
            <person name="Benahmed F.H."/>
            <person name="Rasmussen M."/>
            <person name="Harbottle H."/>
            <person name="Soppet D."/>
            <person name="Nagaraja T.G."/>
            <person name="Davidson M."/>
        </authorList>
    </citation>
    <scope>NUCLEOTIDE SEQUENCE [LARGE SCALE GENOMIC DNA]</scope>
    <source>
        <strain evidence="4 5">B35</strain>
    </source>
</reference>
<evidence type="ECO:0000256" key="2">
    <source>
        <dbReference type="SAM" id="MobiDB-lite"/>
    </source>
</evidence>
<evidence type="ECO:0000256" key="3">
    <source>
        <dbReference type="SAM" id="Phobius"/>
    </source>
</evidence>
<feature type="transmembrane region" description="Helical" evidence="3">
    <location>
        <begin position="36"/>
        <end position="59"/>
    </location>
</feature>
<keyword evidence="1" id="KW-0175">Coiled coil</keyword>
<comment type="caution">
    <text evidence="4">The sequence shown here is derived from an EMBL/GenBank/DDBJ whole genome shotgun (WGS) entry which is preliminary data.</text>
</comment>
<accession>A0A017H873</accession>
<keyword evidence="3" id="KW-0472">Membrane</keyword>
<organism evidence="4 5">
    <name type="scientific">Fusobacterium necrophorum subsp. funduliforme B35</name>
    <dbReference type="NCBI Taxonomy" id="1226633"/>
    <lineage>
        <taxon>Bacteria</taxon>
        <taxon>Fusobacteriati</taxon>
        <taxon>Fusobacteriota</taxon>
        <taxon>Fusobacteriia</taxon>
        <taxon>Fusobacteriales</taxon>
        <taxon>Fusobacteriaceae</taxon>
        <taxon>Fusobacterium</taxon>
    </lineage>
</organism>
<feature type="transmembrane region" description="Helical" evidence="3">
    <location>
        <begin position="6"/>
        <end position="24"/>
    </location>
</feature>
<evidence type="ECO:0000313" key="4">
    <source>
        <dbReference type="EMBL" id="KID48552.1"/>
    </source>
</evidence>
<dbReference type="PATRIC" id="fig|1226633.4.peg.1978"/>
<sequence>MRFLKLRYFYIIALVLLVIGYVFPSTFHIQKQKEWLDIYFGNLIYLAFFVLFLYGVRMWYESVAEKIVFEIRLYLGLFSFFSFLAIFFLWTGGVSFQTFEVTSNMKDVILSRMIYDFHSGLLAGYVMYLLLNLKISPFYHVMYGILAIAFIFLFLVIYKPIKKRYSHWRQVKRERIQREREERAIQEQIKIKKALEREEARKVAQFAQRKIELIQERARGFEMGQLMSSVELDEEEEEEETENFLIATEEETNIEASIPEEMEKDEEEQEFEVEIFAEELENKKIEVE</sequence>
<dbReference type="RefSeq" id="WP_005961456.1">
    <property type="nucleotide sequence ID" value="NZ_AOJP01000002.1"/>
</dbReference>
<proteinExistence type="predicted"/>